<dbReference type="Pfam" id="PF06966">
    <property type="entry name" value="DUF1295"/>
    <property type="match status" value="1"/>
</dbReference>
<feature type="transmembrane region" description="Helical" evidence="2">
    <location>
        <begin position="67"/>
        <end position="84"/>
    </location>
</feature>
<dbReference type="AlphaFoldDB" id="A0A2I1H020"/>
<dbReference type="GO" id="GO:0016020">
    <property type="term" value="C:membrane"/>
    <property type="evidence" value="ECO:0007669"/>
    <property type="project" value="TreeGrafter"/>
</dbReference>
<keyword evidence="2" id="KW-0472">Membrane</keyword>
<dbReference type="VEuPathDB" id="FungiDB:FUN_001994"/>
<dbReference type="PROSITE" id="PS50244">
    <property type="entry name" value="S5A_REDUCTASE"/>
    <property type="match status" value="1"/>
</dbReference>
<organism evidence="3 4">
    <name type="scientific">Rhizophagus irregularis</name>
    <dbReference type="NCBI Taxonomy" id="588596"/>
    <lineage>
        <taxon>Eukaryota</taxon>
        <taxon>Fungi</taxon>
        <taxon>Fungi incertae sedis</taxon>
        <taxon>Mucoromycota</taxon>
        <taxon>Glomeromycotina</taxon>
        <taxon>Glomeromycetes</taxon>
        <taxon>Glomerales</taxon>
        <taxon>Glomeraceae</taxon>
        <taxon>Rhizophagus</taxon>
    </lineage>
</organism>
<reference evidence="3 4" key="1">
    <citation type="submission" date="2015-10" db="EMBL/GenBank/DDBJ databases">
        <title>Genome analyses suggest a sexual origin of heterokaryosis in a supposedly ancient asexual fungus.</title>
        <authorList>
            <person name="Ropars J."/>
            <person name="Sedzielewska K."/>
            <person name="Noel J."/>
            <person name="Charron P."/>
            <person name="Farinelli L."/>
            <person name="Marton T."/>
            <person name="Kruger M."/>
            <person name="Pelin A."/>
            <person name="Brachmann A."/>
            <person name="Corradi N."/>
        </authorList>
    </citation>
    <scope>NUCLEOTIDE SEQUENCE [LARGE SCALE GENOMIC DNA]</scope>
    <source>
        <strain evidence="3 4">A4</strain>
    </source>
</reference>
<feature type="transmembrane region" description="Helical" evidence="2">
    <location>
        <begin position="44"/>
        <end position="61"/>
    </location>
</feature>
<dbReference type="Gene3D" id="1.20.120.1630">
    <property type="match status" value="1"/>
</dbReference>
<comment type="caution">
    <text evidence="3">The sequence shown here is derived from an EMBL/GenBank/DDBJ whole genome shotgun (WGS) entry which is preliminary data.</text>
</comment>
<name>A0A2I1H020_9GLOM</name>
<dbReference type="PANTHER" id="PTHR32251">
    <property type="entry name" value="3-OXO-5-ALPHA-STEROID 4-DEHYDROGENASE"/>
    <property type="match status" value="1"/>
</dbReference>
<evidence type="ECO:0000256" key="2">
    <source>
        <dbReference type="SAM" id="Phobius"/>
    </source>
</evidence>
<dbReference type="InterPro" id="IPR010721">
    <property type="entry name" value="UstE-like"/>
</dbReference>
<dbReference type="VEuPathDB" id="FungiDB:RhiirFUN_002045"/>
<dbReference type="PANTHER" id="PTHR32251:SF15">
    <property type="entry name" value="3-OXO-5-ALPHA-STEROID 4-DEHYDROGENASE (DUF1295)"/>
    <property type="match status" value="1"/>
</dbReference>
<dbReference type="VEuPathDB" id="FungiDB:RhiirA1_541703"/>
<gene>
    <name evidence="3" type="ORF">RhiirA4_469731</name>
</gene>
<feature type="transmembrane region" description="Helical" evidence="2">
    <location>
        <begin position="204"/>
        <end position="222"/>
    </location>
</feature>
<accession>A0A2I1H020</accession>
<keyword evidence="4" id="KW-1185">Reference proteome</keyword>
<feature type="transmembrane region" description="Helical" evidence="2">
    <location>
        <begin position="146"/>
        <end position="165"/>
    </location>
</feature>
<proteinExistence type="predicted"/>
<protein>
    <submittedName>
        <fullName evidence="3">DUF1295-domain-containing protein</fullName>
    </submittedName>
</protein>
<dbReference type="EMBL" id="LLXI01001164">
    <property type="protein sequence ID" value="PKY52227.1"/>
    <property type="molecule type" value="Genomic_DNA"/>
</dbReference>
<feature type="region of interest" description="Disordered" evidence="1">
    <location>
        <begin position="312"/>
        <end position="352"/>
    </location>
</feature>
<dbReference type="Proteomes" id="UP000234323">
    <property type="component" value="Unassembled WGS sequence"/>
</dbReference>
<keyword evidence="2" id="KW-1133">Transmembrane helix</keyword>
<feature type="transmembrane region" description="Helical" evidence="2">
    <location>
        <begin position="105"/>
        <end position="126"/>
    </location>
</feature>
<evidence type="ECO:0000256" key="1">
    <source>
        <dbReference type="SAM" id="MobiDB-lite"/>
    </source>
</evidence>
<evidence type="ECO:0000313" key="4">
    <source>
        <dbReference type="Proteomes" id="UP000234323"/>
    </source>
</evidence>
<keyword evidence="2" id="KW-0812">Transmembrane</keyword>
<feature type="transmembrane region" description="Helical" evidence="2">
    <location>
        <begin position="12"/>
        <end position="32"/>
    </location>
</feature>
<sequence>MAVKVLDDYYLAITAIITIGYQLIFFSVSYGFQIDSVTDFGGGSNVAILAILTLIFCQTWYVRQIVATIFAVIWGVRLGLFCLYRMLKSGHDSRFDNIRGSFKSLLFFYIFQMMWVWTISLPVIFLNSPRISGKEEAGKDVEFGSVTDIIGIIIFSIGILIESIADIQKFVFRQRRTSPVQFINTGLWAWSRHPNYFGEMMVRFYGRTGMFLLCLQPTITGVGTNAAYASIASPAFTIFILMFLSGMPLNERPAHEKQWKNGNWPEYSKHLKRTSVLIPFPPFLYEPLPQIIKSTLFLEFPIYRFVPDSESRGLAKNDTNVDDTNGEGTNGDGANRDGAGSDGVGDGENNNS</sequence>
<evidence type="ECO:0000313" key="3">
    <source>
        <dbReference type="EMBL" id="PKY52227.1"/>
    </source>
</evidence>